<dbReference type="GO" id="GO:0016987">
    <property type="term" value="F:sigma factor activity"/>
    <property type="evidence" value="ECO:0007669"/>
    <property type="project" value="UniProtKB-KW"/>
</dbReference>
<evidence type="ECO:0000256" key="1">
    <source>
        <dbReference type="ARBA" id="ARBA00010641"/>
    </source>
</evidence>
<sequence>MEEKDLIISAKRGDQLAFAMLFKNNYPFLVKYLIKITMNPDTAEELAQETMAKCVEKIGMFNGKAKFSSWLLSIATNLYIDQQRKSQREKNWKNQEGASRRMKWHLESRNEEWNDALSALGKLKEDIRIPIILKHYYGYSYEEIGELMKIPAGTVKSRVHNGIMAVREELKLHDEPKSAAARTRTSR</sequence>
<dbReference type="Proteomes" id="UP000247150">
    <property type="component" value="Unassembled WGS sequence"/>
</dbReference>
<evidence type="ECO:0000313" key="7">
    <source>
        <dbReference type="EMBL" id="PWW27861.1"/>
    </source>
</evidence>
<dbReference type="InterPro" id="IPR036388">
    <property type="entry name" value="WH-like_DNA-bd_sf"/>
</dbReference>
<dbReference type="InterPro" id="IPR013249">
    <property type="entry name" value="RNA_pol_sigma70_r4_t2"/>
</dbReference>
<dbReference type="PANTHER" id="PTHR43133">
    <property type="entry name" value="RNA POLYMERASE ECF-TYPE SIGMA FACTO"/>
    <property type="match status" value="1"/>
</dbReference>
<evidence type="ECO:0000259" key="5">
    <source>
        <dbReference type="Pfam" id="PF04542"/>
    </source>
</evidence>
<dbReference type="Gene3D" id="1.10.1740.10">
    <property type="match status" value="1"/>
</dbReference>
<dbReference type="InterPro" id="IPR007627">
    <property type="entry name" value="RNA_pol_sigma70_r2"/>
</dbReference>
<dbReference type="GO" id="GO:0006352">
    <property type="term" value="P:DNA-templated transcription initiation"/>
    <property type="evidence" value="ECO:0007669"/>
    <property type="project" value="InterPro"/>
</dbReference>
<dbReference type="SUPFAM" id="SSF88659">
    <property type="entry name" value="Sigma3 and sigma4 domains of RNA polymerase sigma factors"/>
    <property type="match status" value="1"/>
</dbReference>
<gene>
    <name evidence="7" type="ORF">DFO73_107173</name>
</gene>
<dbReference type="CDD" id="cd06171">
    <property type="entry name" value="Sigma70_r4"/>
    <property type="match status" value="1"/>
</dbReference>
<dbReference type="Gene3D" id="1.10.10.10">
    <property type="entry name" value="Winged helix-like DNA-binding domain superfamily/Winged helix DNA-binding domain"/>
    <property type="match status" value="1"/>
</dbReference>
<protein>
    <submittedName>
        <fullName evidence="7">RNA polymerase sigma (SigY) subunit</fullName>
    </submittedName>
</protein>
<evidence type="ECO:0000256" key="3">
    <source>
        <dbReference type="ARBA" id="ARBA00023082"/>
    </source>
</evidence>
<dbReference type="RefSeq" id="WP_110065492.1">
    <property type="nucleotide sequence ID" value="NZ_QGTW01000007.1"/>
</dbReference>
<evidence type="ECO:0000256" key="4">
    <source>
        <dbReference type="ARBA" id="ARBA00023163"/>
    </source>
</evidence>
<dbReference type="Pfam" id="PF08281">
    <property type="entry name" value="Sigma70_r4_2"/>
    <property type="match status" value="1"/>
</dbReference>
<keyword evidence="3" id="KW-0731">Sigma factor</keyword>
<dbReference type="InterPro" id="IPR013325">
    <property type="entry name" value="RNA_pol_sigma_r2"/>
</dbReference>
<feature type="domain" description="RNA polymerase sigma factor 70 region 4 type 2" evidence="6">
    <location>
        <begin position="117"/>
        <end position="162"/>
    </location>
</feature>
<dbReference type="GO" id="GO:0003677">
    <property type="term" value="F:DNA binding"/>
    <property type="evidence" value="ECO:0007669"/>
    <property type="project" value="InterPro"/>
</dbReference>
<dbReference type="AlphaFoldDB" id="A0A2V3A2U5"/>
<evidence type="ECO:0000256" key="2">
    <source>
        <dbReference type="ARBA" id="ARBA00023015"/>
    </source>
</evidence>
<keyword evidence="2" id="KW-0805">Transcription regulation</keyword>
<dbReference type="Pfam" id="PF04542">
    <property type="entry name" value="Sigma70_r2"/>
    <property type="match status" value="1"/>
</dbReference>
<comment type="caution">
    <text evidence="7">The sequence shown here is derived from an EMBL/GenBank/DDBJ whole genome shotgun (WGS) entry which is preliminary data.</text>
</comment>
<evidence type="ECO:0000313" key="8">
    <source>
        <dbReference type="Proteomes" id="UP000247150"/>
    </source>
</evidence>
<dbReference type="InterPro" id="IPR039425">
    <property type="entry name" value="RNA_pol_sigma-70-like"/>
</dbReference>
<organism evidence="7 8">
    <name type="scientific">Cytobacillus oceanisediminis</name>
    <dbReference type="NCBI Taxonomy" id="665099"/>
    <lineage>
        <taxon>Bacteria</taxon>
        <taxon>Bacillati</taxon>
        <taxon>Bacillota</taxon>
        <taxon>Bacilli</taxon>
        <taxon>Bacillales</taxon>
        <taxon>Bacillaceae</taxon>
        <taxon>Cytobacillus</taxon>
    </lineage>
</organism>
<reference evidence="7 8" key="1">
    <citation type="submission" date="2018-05" db="EMBL/GenBank/DDBJ databases">
        <title>Freshwater and sediment microbial communities from various areas in North America, analyzing microbe dynamics in response to fracking.</title>
        <authorList>
            <person name="Lamendella R."/>
        </authorList>
    </citation>
    <scope>NUCLEOTIDE SEQUENCE [LARGE SCALE GENOMIC DNA]</scope>
    <source>
        <strain evidence="7 8">15_TX</strain>
    </source>
</reference>
<evidence type="ECO:0000259" key="6">
    <source>
        <dbReference type="Pfam" id="PF08281"/>
    </source>
</evidence>
<dbReference type="InterPro" id="IPR013324">
    <property type="entry name" value="RNA_pol_sigma_r3/r4-like"/>
</dbReference>
<dbReference type="PANTHER" id="PTHR43133:SF60">
    <property type="entry name" value="RNA POLYMERASE SIGMA FACTOR SIGV"/>
    <property type="match status" value="1"/>
</dbReference>
<dbReference type="NCBIfam" id="NF007216">
    <property type="entry name" value="PRK09638.1"/>
    <property type="match status" value="1"/>
</dbReference>
<dbReference type="OrthoDB" id="3472490at2"/>
<comment type="similarity">
    <text evidence="1">Belongs to the sigma-70 factor family. ECF subfamily.</text>
</comment>
<feature type="domain" description="RNA polymerase sigma-70 region 2" evidence="5">
    <location>
        <begin position="21"/>
        <end position="88"/>
    </location>
</feature>
<proteinExistence type="inferred from homology"/>
<name>A0A2V3A2U5_9BACI</name>
<keyword evidence="4" id="KW-0804">Transcription</keyword>
<dbReference type="SUPFAM" id="SSF88946">
    <property type="entry name" value="Sigma2 domain of RNA polymerase sigma factors"/>
    <property type="match status" value="1"/>
</dbReference>
<dbReference type="InterPro" id="IPR014284">
    <property type="entry name" value="RNA_pol_sigma-70_dom"/>
</dbReference>
<dbReference type="NCBIfam" id="TIGR02937">
    <property type="entry name" value="sigma70-ECF"/>
    <property type="match status" value="1"/>
</dbReference>
<dbReference type="EMBL" id="QGTW01000007">
    <property type="protein sequence ID" value="PWW27861.1"/>
    <property type="molecule type" value="Genomic_DNA"/>
</dbReference>
<accession>A0A2V3A2U5</accession>